<feature type="domain" description="DhaK" evidence="5">
    <location>
        <begin position="7"/>
        <end position="328"/>
    </location>
</feature>
<dbReference type="GO" id="GO:0004371">
    <property type="term" value="F:glycerone kinase activity"/>
    <property type="evidence" value="ECO:0007669"/>
    <property type="project" value="InterPro"/>
</dbReference>
<dbReference type="STRING" id="747682.MALL_0146"/>
<dbReference type="GO" id="GO:0005829">
    <property type="term" value="C:cytosol"/>
    <property type="evidence" value="ECO:0007669"/>
    <property type="project" value="TreeGrafter"/>
</dbReference>
<organism evidence="6 7">
    <name type="scientific">Mycoplasmopsis alligatoris A21JP2</name>
    <dbReference type="NCBI Taxonomy" id="747682"/>
    <lineage>
        <taxon>Bacteria</taxon>
        <taxon>Bacillati</taxon>
        <taxon>Mycoplasmatota</taxon>
        <taxon>Mycoplasmoidales</taxon>
        <taxon>Metamycoplasmataceae</taxon>
        <taxon>Mycoplasmopsis</taxon>
    </lineage>
</organism>
<keyword evidence="1 6" id="KW-0808">Transferase</keyword>
<evidence type="ECO:0000256" key="3">
    <source>
        <dbReference type="ARBA" id="ARBA00022777"/>
    </source>
</evidence>
<dbReference type="PROSITE" id="PS51481">
    <property type="entry name" value="DHAK"/>
    <property type="match status" value="1"/>
</dbReference>
<dbReference type="Proteomes" id="UP000004757">
    <property type="component" value="Unassembled WGS sequence"/>
</dbReference>
<dbReference type="GO" id="GO:0005524">
    <property type="term" value="F:ATP binding"/>
    <property type="evidence" value="ECO:0007669"/>
    <property type="project" value="UniProtKB-KW"/>
</dbReference>
<dbReference type="Pfam" id="PF02733">
    <property type="entry name" value="Dak1"/>
    <property type="match status" value="1"/>
</dbReference>
<keyword evidence="4" id="KW-0067">ATP-binding</keyword>
<dbReference type="eggNOG" id="COG2376">
    <property type="taxonomic scope" value="Bacteria"/>
</dbReference>
<dbReference type="GO" id="GO:0019563">
    <property type="term" value="P:glycerol catabolic process"/>
    <property type="evidence" value="ECO:0007669"/>
    <property type="project" value="TreeGrafter"/>
</dbReference>
<name>D4XUY9_9BACT</name>
<evidence type="ECO:0000313" key="7">
    <source>
        <dbReference type="Proteomes" id="UP000004757"/>
    </source>
</evidence>
<dbReference type="AlphaFoldDB" id="D4XUY9"/>
<keyword evidence="3 6" id="KW-0418">Kinase</keyword>
<dbReference type="Gene3D" id="3.30.1180.20">
    <property type="entry name" value="Dihydroxyacetone kinase, domain 2"/>
    <property type="match status" value="1"/>
</dbReference>
<dbReference type="NCBIfam" id="TIGR02363">
    <property type="entry name" value="dhaK1"/>
    <property type="match status" value="1"/>
</dbReference>
<sequence length="332" mass="35934">MKKLINKVENIVEEMCQGIAYAHGDLVKKHPTHNIILRADNSKQKVALISGGGSGHEPAHGGFVGYGMLDAAVAGEVFTSPTPDMVFEAIKAVNSKKGTLLVIKNYTGDVLNFEMAKDMAEMEGLEVDYVVVNDDIALENSEYTIGKRGIAGTIYVHKIAGALAEQGASLSEVKTVAQKVIDNMASYGMSLDACTIPANGKKSFEISSTEVEIGLGIHGEKGTHREELKSADVHTEQLFNFLVKHHKPAKGQKVALMVNGLGATPLMEQYIIARKFDQLAKKAGLEIVDFQVGNFMTSIDMPGFSLTMLLVDEQLEKLLKDKANTPAFKVVK</sequence>
<evidence type="ECO:0000259" key="5">
    <source>
        <dbReference type="PROSITE" id="PS51481"/>
    </source>
</evidence>
<gene>
    <name evidence="6" type="primary">dhaK</name>
    <name evidence="6" type="ORF">MALL_0146</name>
</gene>
<keyword evidence="7" id="KW-1185">Reference proteome</keyword>
<dbReference type="RefSeq" id="WP_005683078.1">
    <property type="nucleotide sequence ID" value="NZ_ADNC01000002.1"/>
</dbReference>
<protein>
    <submittedName>
        <fullName evidence="6">Dihydroxyacetone kinase, DhaK subunit</fullName>
        <ecNumber evidence="6">2.7.1.-</ecNumber>
    </submittedName>
</protein>
<dbReference type="PANTHER" id="PTHR28629:SF4">
    <property type="entry name" value="TRIOKINASE_FMN CYCLASE"/>
    <property type="match status" value="1"/>
</dbReference>
<dbReference type="FunFam" id="3.30.1180.20:FF:000001">
    <property type="entry name" value="Dihydroxyacetone kinase 1"/>
    <property type="match status" value="1"/>
</dbReference>
<comment type="caution">
    <text evidence="6">The sequence shown here is derived from an EMBL/GenBank/DDBJ whole genome shotgun (WGS) entry which is preliminary data.</text>
</comment>
<proteinExistence type="predicted"/>
<evidence type="ECO:0000256" key="4">
    <source>
        <dbReference type="ARBA" id="ARBA00022840"/>
    </source>
</evidence>
<dbReference type="OrthoDB" id="9806345at2"/>
<evidence type="ECO:0000256" key="2">
    <source>
        <dbReference type="ARBA" id="ARBA00022741"/>
    </source>
</evidence>
<dbReference type="InterPro" id="IPR050861">
    <property type="entry name" value="Dihydroxyacetone_Kinase"/>
</dbReference>
<reference evidence="6 7" key="1">
    <citation type="submission" date="2010-03" db="EMBL/GenBank/DDBJ databases">
        <authorList>
            <person name="Glass J.I."/>
            <person name="Benders G.A."/>
            <person name="Durkin A.S."/>
            <person name="Farmerie W.G."/>
            <person name="Hlavinka K."/>
            <person name="Hostetler J."/>
            <person name="Jackson J."/>
            <person name="May M.A."/>
            <person name="Miller R.H."/>
            <person name="Paralanov V."/>
            <person name="Radune D."/>
            <person name="Szczypinski B."/>
            <person name="Brown D.R."/>
        </authorList>
    </citation>
    <scope>NUCLEOTIDE SEQUENCE [LARGE SCALE GENOMIC DNA]</scope>
    <source>
        <strain evidence="6 7">A21JP2</strain>
    </source>
</reference>
<accession>D4XUY9</accession>
<dbReference type="EMBL" id="ADNC01000002">
    <property type="protein sequence ID" value="EFF41806.1"/>
    <property type="molecule type" value="Genomic_DNA"/>
</dbReference>
<dbReference type="Gene3D" id="3.40.50.10440">
    <property type="entry name" value="Dihydroxyacetone kinase, domain 1"/>
    <property type="match status" value="1"/>
</dbReference>
<evidence type="ECO:0000313" key="6">
    <source>
        <dbReference type="EMBL" id="EFF41806.1"/>
    </source>
</evidence>
<dbReference type="PANTHER" id="PTHR28629">
    <property type="entry name" value="TRIOKINASE/FMN CYCLASE"/>
    <property type="match status" value="1"/>
</dbReference>
<keyword evidence="2" id="KW-0547">Nucleotide-binding</keyword>
<dbReference type="InterPro" id="IPR004006">
    <property type="entry name" value="DhaK_dom"/>
</dbReference>
<dbReference type="InterPro" id="IPR012736">
    <property type="entry name" value="DhaK_1"/>
</dbReference>
<dbReference type="FunFam" id="3.40.50.10440:FF:000001">
    <property type="entry name" value="Dihydroxyacetone kinase, DhaK subunit"/>
    <property type="match status" value="1"/>
</dbReference>
<dbReference type="SUPFAM" id="SSF82549">
    <property type="entry name" value="DAK1/DegV-like"/>
    <property type="match status" value="1"/>
</dbReference>
<dbReference type="EC" id="2.7.1.-" evidence="6"/>
<evidence type="ECO:0000256" key="1">
    <source>
        <dbReference type="ARBA" id="ARBA00022679"/>
    </source>
</evidence>